<accession>A0AC61NBT0</accession>
<name>A0AC61NBT0_9BACT</name>
<evidence type="ECO:0000313" key="2">
    <source>
        <dbReference type="Proteomes" id="UP000826212"/>
    </source>
</evidence>
<organism evidence="1 2">
    <name type="scientific">Halosquirtibacter laminarini</name>
    <dbReference type="NCBI Taxonomy" id="3374600"/>
    <lineage>
        <taxon>Bacteria</taxon>
        <taxon>Pseudomonadati</taxon>
        <taxon>Bacteroidota</taxon>
        <taxon>Bacteroidia</taxon>
        <taxon>Marinilabiliales</taxon>
        <taxon>Prolixibacteraceae</taxon>
        <taxon>Halosquirtibacter</taxon>
    </lineage>
</organism>
<proteinExistence type="predicted"/>
<evidence type="ECO:0000313" key="1">
    <source>
        <dbReference type="EMBL" id="QZE12936.1"/>
    </source>
</evidence>
<keyword evidence="2" id="KW-1185">Reference proteome</keyword>
<protein>
    <submittedName>
        <fullName evidence="1">Uncharacterized protein</fullName>
    </submittedName>
</protein>
<sequence length="228" mass="26238">MKKIFTTPKKYTFVFALLLLSTFSWAQESQSMPSQSNMNRSMLSDGMFYNYFTPYYLSPNILIEKDSIGKNDMVMEVGTYFQTDFDHFNELGVYVSPYIQGRLSKNLVYTLQPTISNHNLWMTGSNKLPSGMNMSSYANFQQIGGSAFLGYEINEHFEVGAGIYGSAAFSNSREMQQVINNMHQIGASVYTRYKTDNFSFTMQFDYSKVPTYTMPIRQNNLDLPRTKR</sequence>
<dbReference type="Proteomes" id="UP000826212">
    <property type="component" value="Chromosome"/>
</dbReference>
<dbReference type="EMBL" id="CP081303">
    <property type="protein sequence ID" value="QZE12936.1"/>
    <property type="molecule type" value="Genomic_DNA"/>
</dbReference>
<gene>
    <name evidence="1" type="ORF">K4L44_10080</name>
</gene>
<reference evidence="1" key="1">
    <citation type="submission" date="2021-08" db="EMBL/GenBank/DDBJ databases">
        <title>Novel anaerobic bacterium isolated from sea squirt in East Sea, Republic of Korea.</title>
        <authorList>
            <person name="Nguyen T.H."/>
            <person name="Li Z."/>
            <person name="Lee Y.-J."/>
            <person name="Ko J."/>
            <person name="Kim S.-G."/>
        </authorList>
    </citation>
    <scope>NUCLEOTIDE SEQUENCE</scope>
    <source>
        <strain evidence="1">KCTC 25031</strain>
    </source>
</reference>